<keyword evidence="1" id="KW-0732">Signal</keyword>
<reference evidence="3" key="1">
    <citation type="journal article" date="2019" name="Int. J. Syst. Evol. Microbiol.">
        <title>The Global Catalogue of Microorganisms (GCM) 10K type strain sequencing project: providing services to taxonomists for standard genome sequencing and annotation.</title>
        <authorList>
            <consortium name="The Broad Institute Genomics Platform"/>
            <consortium name="The Broad Institute Genome Sequencing Center for Infectious Disease"/>
            <person name="Wu L."/>
            <person name="Ma J."/>
        </authorList>
    </citation>
    <scope>NUCLEOTIDE SEQUENCE [LARGE SCALE GENOMIC DNA]</scope>
    <source>
        <strain evidence="3">NBRC 102407</strain>
    </source>
</reference>
<evidence type="ECO:0000313" key="2">
    <source>
        <dbReference type="EMBL" id="GLT23227.1"/>
    </source>
</evidence>
<name>A0ABQ6FCD4_9RHOO</name>
<proteinExistence type="predicted"/>
<dbReference type="Proteomes" id="UP001157167">
    <property type="component" value="Unassembled WGS sequence"/>
</dbReference>
<sequence>MSFAPRRLALAFIASLAASGAALATPSLCDAGPPTYNGQPAKVWEGDFDGDGKPDRLWVLPPGTVSAPVADRASDPWSGFRRRFEPGLLTIVIAHGRYCDLIQKPRFFATPLWEEDDKPLKLLLRSDPAIKDWPRISRRWKGDGVLLGTEAGPDVLMYWNGRRWWVAQGTEAP</sequence>
<organism evidence="2 3">
    <name type="scientific">Zoogloea oryzae</name>
    <dbReference type="NCBI Taxonomy" id="310767"/>
    <lineage>
        <taxon>Bacteria</taxon>
        <taxon>Pseudomonadati</taxon>
        <taxon>Pseudomonadota</taxon>
        <taxon>Betaproteobacteria</taxon>
        <taxon>Rhodocyclales</taxon>
        <taxon>Zoogloeaceae</taxon>
        <taxon>Zoogloea</taxon>
    </lineage>
</organism>
<accession>A0ABQ6FCD4</accession>
<feature type="signal peptide" evidence="1">
    <location>
        <begin position="1"/>
        <end position="24"/>
    </location>
</feature>
<comment type="caution">
    <text evidence="2">The sequence shown here is derived from an EMBL/GenBank/DDBJ whole genome shotgun (WGS) entry which is preliminary data.</text>
</comment>
<gene>
    <name evidence="2" type="ORF">GCM10007933_26900</name>
</gene>
<dbReference type="EMBL" id="BSPX01000041">
    <property type="protein sequence ID" value="GLT23227.1"/>
    <property type="molecule type" value="Genomic_DNA"/>
</dbReference>
<dbReference type="RefSeq" id="WP_284188445.1">
    <property type="nucleotide sequence ID" value="NZ_BSPX01000041.1"/>
</dbReference>
<evidence type="ECO:0008006" key="4">
    <source>
        <dbReference type="Google" id="ProtNLM"/>
    </source>
</evidence>
<evidence type="ECO:0000256" key="1">
    <source>
        <dbReference type="SAM" id="SignalP"/>
    </source>
</evidence>
<evidence type="ECO:0000313" key="3">
    <source>
        <dbReference type="Proteomes" id="UP001157167"/>
    </source>
</evidence>
<feature type="chain" id="PRO_5046220902" description="VCBS repeat-containing protein" evidence="1">
    <location>
        <begin position="25"/>
        <end position="173"/>
    </location>
</feature>
<protein>
    <recommendedName>
        <fullName evidence="4">VCBS repeat-containing protein</fullName>
    </recommendedName>
</protein>
<keyword evidence="3" id="KW-1185">Reference proteome</keyword>